<feature type="region of interest" description="Disordered" evidence="1">
    <location>
        <begin position="19"/>
        <end position="54"/>
    </location>
</feature>
<name>A0AAW1VTC4_RUBAR</name>
<gene>
    <name evidence="2" type="ORF">M0R45_034701</name>
</gene>
<feature type="compositionally biased region" description="Acidic residues" evidence="1">
    <location>
        <begin position="41"/>
        <end position="52"/>
    </location>
</feature>
<dbReference type="AlphaFoldDB" id="A0AAW1VTC4"/>
<accession>A0AAW1VTC4</accession>
<evidence type="ECO:0000313" key="2">
    <source>
        <dbReference type="EMBL" id="KAK9910754.1"/>
    </source>
</evidence>
<protein>
    <submittedName>
        <fullName evidence="2">Uncharacterized protein</fullName>
    </submittedName>
</protein>
<keyword evidence="3" id="KW-1185">Reference proteome</keyword>
<dbReference type="Proteomes" id="UP001457282">
    <property type="component" value="Unassembled WGS sequence"/>
</dbReference>
<evidence type="ECO:0000313" key="3">
    <source>
        <dbReference type="Proteomes" id="UP001457282"/>
    </source>
</evidence>
<sequence>MKMPKNRLKAELISCRSRGRLSSPCSTSARELLNRSVPADGSDDDDKEEQEDRDSGVVLVVRRLTRQGLDDDFACSLRSLRGKSELNFIQFQLRVE</sequence>
<proteinExistence type="predicted"/>
<dbReference type="EMBL" id="JBEDUW010000007">
    <property type="protein sequence ID" value="KAK9910754.1"/>
    <property type="molecule type" value="Genomic_DNA"/>
</dbReference>
<evidence type="ECO:0000256" key="1">
    <source>
        <dbReference type="SAM" id="MobiDB-lite"/>
    </source>
</evidence>
<reference evidence="2 3" key="1">
    <citation type="journal article" date="2023" name="G3 (Bethesda)">
        <title>A chromosome-length genome assembly and annotation of blackberry (Rubus argutus, cv. 'Hillquist').</title>
        <authorList>
            <person name="Bruna T."/>
            <person name="Aryal R."/>
            <person name="Dudchenko O."/>
            <person name="Sargent D.J."/>
            <person name="Mead D."/>
            <person name="Buti M."/>
            <person name="Cavallini A."/>
            <person name="Hytonen T."/>
            <person name="Andres J."/>
            <person name="Pham M."/>
            <person name="Weisz D."/>
            <person name="Mascagni F."/>
            <person name="Usai G."/>
            <person name="Natali L."/>
            <person name="Bassil N."/>
            <person name="Fernandez G.E."/>
            <person name="Lomsadze A."/>
            <person name="Armour M."/>
            <person name="Olukolu B."/>
            <person name="Poorten T."/>
            <person name="Britton C."/>
            <person name="Davik J."/>
            <person name="Ashrafi H."/>
            <person name="Aiden E.L."/>
            <person name="Borodovsky M."/>
            <person name="Worthington M."/>
        </authorList>
    </citation>
    <scope>NUCLEOTIDE SEQUENCE [LARGE SCALE GENOMIC DNA]</scope>
    <source>
        <strain evidence="2">PI 553951</strain>
    </source>
</reference>
<comment type="caution">
    <text evidence="2">The sequence shown here is derived from an EMBL/GenBank/DDBJ whole genome shotgun (WGS) entry which is preliminary data.</text>
</comment>
<organism evidence="2 3">
    <name type="scientific">Rubus argutus</name>
    <name type="common">Southern blackberry</name>
    <dbReference type="NCBI Taxonomy" id="59490"/>
    <lineage>
        <taxon>Eukaryota</taxon>
        <taxon>Viridiplantae</taxon>
        <taxon>Streptophyta</taxon>
        <taxon>Embryophyta</taxon>
        <taxon>Tracheophyta</taxon>
        <taxon>Spermatophyta</taxon>
        <taxon>Magnoliopsida</taxon>
        <taxon>eudicotyledons</taxon>
        <taxon>Gunneridae</taxon>
        <taxon>Pentapetalae</taxon>
        <taxon>rosids</taxon>
        <taxon>fabids</taxon>
        <taxon>Rosales</taxon>
        <taxon>Rosaceae</taxon>
        <taxon>Rosoideae</taxon>
        <taxon>Rosoideae incertae sedis</taxon>
        <taxon>Rubus</taxon>
    </lineage>
</organism>